<dbReference type="EMBL" id="QPFP01000027">
    <property type="protein sequence ID" value="TEB29370.1"/>
    <property type="molecule type" value="Genomic_DNA"/>
</dbReference>
<keyword evidence="2" id="KW-1185">Reference proteome</keyword>
<comment type="caution">
    <text evidence="1">The sequence shown here is derived from an EMBL/GenBank/DDBJ whole genome shotgun (WGS) entry which is preliminary data.</text>
</comment>
<protein>
    <submittedName>
        <fullName evidence="1">Uncharacterized protein</fullName>
    </submittedName>
</protein>
<dbReference type="AlphaFoldDB" id="A0A4Y7T5H2"/>
<reference evidence="1 2" key="1">
    <citation type="journal article" date="2019" name="Nat. Ecol. Evol.">
        <title>Megaphylogeny resolves global patterns of mushroom evolution.</title>
        <authorList>
            <person name="Varga T."/>
            <person name="Krizsan K."/>
            <person name="Foldi C."/>
            <person name="Dima B."/>
            <person name="Sanchez-Garcia M."/>
            <person name="Sanchez-Ramirez S."/>
            <person name="Szollosi G.J."/>
            <person name="Szarkandi J.G."/>
            <person name="Papp V."/>
            <person name="Albert L."/>
            <person name="Andreopoulos W."/>
            <person name="Angelini C."/>
            <person name="Antonin V."/>
            <person name="Barry K.W."/>
            <person name="Bougher N.L."/>
            <person name="Buchanan P."/>
            <person name="Buyck B."/>
            <person name="Bense V."/>
            <person name="Catcheside P."/>
            <person name="Chovatia M."/>
            <person name="Cooper J."/>
            <person name="Damon W."/>
            <person name="Desjardin D."/>
            <person name="Finy P."/>
            <person name="Geml J."/>
            <person name="Haridas S."/>
            <person name="Hughes K."/>
            <person name="Justo A."/>
            <person name="Karasinski D."/>
            <person name="Kautmanova I."/>
            <person name="Kiss B."/>
            <person name="Kocsube S."/>
            <person name="Kotiranta H."/>
            <person name="LaButti K.M."/>
            <person name="Lechner B.E."/>
            <person name="Liimatainen K."/>
            <person name="Lipzen A."/>
            <person name="Lukacs Z."/>
            <person name="Mihaltcheva S."/>
            <person name="Morgado L.N."/>
            <person name="Niskanen T."/>
            <person name="Noordeloos M.E."/>
            <person name="Ohm R.A."/>
            <person name="Ortiz-Santana B."/>
            <person name="Ovrebo C."/>
            <person name="Racz N."/>
            <person name="Riley R."/>
            <person name="Savchenko A."/>
            <person name="Shiryaev A."/>
            <person name="Soop K."/>
            <person name="Spirin V."/>
            <person name="Szebenyi C."/>
            <person name="Tomsovsky M."/>
            <person name="Tulloss R.E."/>
            <person name="Uehling J."/>
            <person name="Grigoriev I.V."/>
            <person name="Vagvolgyi C."/>
            <person name="Papp T."/>
            <person name="Martin F.M."/>
            <person name="Miettinen O."/>
            <person name="Hibbett D.S."/>
            <person name="Nagy L.G."/>
        </authorList>
    </citation>
    <scope>NUCLEOTIDE SEQUENCE [LARGE SCALE GENOMIC DNA]</scope>
    <source>
        <strain evidence="1 2">FP101781</strain>
    </source>
</reference>
<sequence>MAFPALEELNIFHGDWASGLGYTHPAHLPQHSPGSPLSADDASNSEGAIFRLLEETPHPPPVLKGLKIRLPEAPWSAEAVRAIEDICRDVGLSDVEIVVVDQSRGASIPSMSILGDESDRAYFQLIRRARWGFDRIVSESLMLKDSYVQ</sequence>
<gene>
    <name evidence="1" type="ORF">FA13DRAFT_1710997</name>
</gene>
<organism evidence="1 2">
    <name type="scientific">Coprinellus micaceus</name>
    <name type="common">Glistening ink-cap mushroom</name>
    <name type="synonym">Coprinus micaceus</name>
    <dbReference type="NCBI Taxonomy" id="71717"/>
    <lineage>
        <taxon>Eukaryota</taxon>
        <taxon>Fungi</taxon>
        <taxon>Dikarya</taxon>
        <taxon>Basidiomycota</taxon>
        <taxon>Agaricomycotina</taxon>
        <taxon>Agaricomycetes</taxon>
        <taxon>Agaricomycetidae</taxon>
        <taxon>Agaricales</taxon>
        <taxon>Agaricineae</taxon>
        <taxon>Psathyrellaceae</taxon>
        <taxon>Coprinellus</taxon>
    </lineage>
</organism>
<evidence type="ECO:0000313" key="1">
    <source>
        <dbReference type="EMBL" id="TEB29370.1"/>
    </source>
</evidence>
<dbReference type="Proteomes" id="UP000298030">
    <property type="component" value="Unassembled WGS sequence"/>
</dbReference>
<accession>A0A4Y7T5H2</accession>
<evidence type="ECO:0000313" key="2">
    <source>
        <dbReference type="Proteomes" id="UP000298030"/>
    </source>
</evidence>
<proteinExistence type="predicted"/>
<name>A0A4Y7T5H2_COPMI</name>